<keyword evidence="7" id="KW-1185">Reference proteome</keyword>
<keyword evidence="2" id="KW-0479">Metal-binding</keyword>
<dbReference type="InterPro" id="IPR009051">
    <property type="entry name" value="Helical_ferredxn"/>
</dbReference>
<dbReference type="GO" id="GO:0005886">
    <property type="term" value="C:plasma membrane"/>
    <property type="evidence" value="ECO:0007669"/>
    <property type="project" value="TreeGrafter"/>
</dbReference>
<gene>
    <name evidence="6" type="ORF">Desgi_2165</name>
</gene>
<dbReference type="PANTHER" id="PTHR43255:SF1">
    <property type="entry name" value="IRON-SULFUR-BINDING OXIDOREDUCTASE FADF-RELATED"/>
    <property type="match status" value="1"/>
</dbReference>
<dbReference type="PROSITE" id="PS00198">
    <property type="entry name" value="4FE4S_FER_1"/>
    <property type="match status" value="1"/>
</dbReference>
<evidence type="ECO:0000256" key="4">
    <source>
        <dbReference type="ARBA" id="ARBA00023004"/>
    </source>
</evidence>
<protein>
    <recommendedName>
        <fullName evidence="8">Heterodisulfide reductase, subunit C</fullName>
    </recommendedName>
</protein>
<keyword evidence="1" id="KW-0004">4Fe-4S</keyword>
<dbReference type="InterPro" id="IPR051460">
    <property type="entry name" value="HdrC_iron-sulfur_subunit"/>
</dbReference>
<keyword evidence="4" id="KW-0408">Iron</keyword>
<dbReference type="InterPro" id="IPR017900">
    <property type="entry name" value="4Fe4S_Fe_S_CS"/>
</dbReference>
<dbReference type="KEGG" id="dgi:Desgi_2165"/>
<dbReference type="AlphaFoldDB" id="R4KIZ8"/>
<dbReference type="Proteomes" id="UP000013520">
    <property type="component" value="Chromosome"/>
</dbReference>
<proteinExistence type="predicted"/>
<keyword evidence="3" id="KW-0560">Oxidoreductase</keyword>
<dbReference type="GO" id="GO:0051539">
    <property type="term" value="F:4 iron, 4 sulfur cluster binding"/>
    <property type="evidence" value="ECO:0007669"/>
    <property type="project" value="UniProtKB-KW"/>
</dbReference>
<name>R4KIZ8_9FIRM</name>
<dbReference type="PANTHER" id="PTHR43255">
    <property type="entry name" value="IRON-SULFUR-BINDING OXIDOREDUCTASE FADF-RELATED-RELATED"/>
    <property type="match status" value="1"/>
</dbReference>
<dbReference type="eggNOG" id="COG1150">
    <property type="taxonomic scope" value="Bacteria"/>
</dbReference>
<dbReference type="HOGENOM" id="CLU_093432_1_0_9"/>
<dbReference type="GO" id="GO:0016491">
    <property type="term" value="F:oxidoreductase activity"/>
    <property type="evidence" value="ECO:0007669"/>
    <property type="project" value="UniProtKB-KW"/>
</dbReference>
<accession>R4KIZ8</accession>
<sequence>MGFIDAEKRKFFNEVREKSGQPIELCYQCQKCASGCIATGYADFYPNEIIRLVQLGQKERVLNSSSIWICSSCETCGARCPNGINTAEVMDALKEMAIAAGMVKEKNINLFHNTFLNSVRSHGRVHETSMMVIYKIKSGDLFSDMDVGLEMFRKGKMPVLPHRIKARGKIKDIFSKTTH</sequence>
<dbReference type="EMBL" id="CP003273">
    <property type="protein sequence ID" value="AGL01597.1"/>
    <property type="molecule type" value="Genomic_DNA"/>
</dbReference>
<evidence type="ECO:0000313" key="6">
    <source>
        <dbReference type="EMBL" id="AGL01597.1"/>
    </source>
</evidence>
<dbReference type="RefSeq" id="WP_006522026.1">
    <property type="nucleotide sequence ID" value="NC_021184.1"/>
</dbReference>
<evidence type="ECO:0000313" key="7">
    <source>
        <dbReference type="Proteomes" id="UP000013520"/>
    </source>
</evidence>
<dbReference type="Gene3D" id="1.10.1060.10">
    <property type="entry name" value="Alpha-helical ferredoxin"/>
    <property type="match status" value="1"/>
</dbReference>
<dbReference type="GO" id="GO:0046872">
    <property type="term" value="F:metal ion binding"/>
    <property type="evidence" value="ECO:0007669"/>
    <property type="project" value="UniProtKB-KW"/>
</dbReference>
<evidence type="ECO:0000256" key="5">
    <source>
        <dbReference type="ARBA" id="ARBA00023014"/>
    </source>
</evidence>
<evidence type="ECO:0000256" key="1">
    <source>
        <dbReference type="ARBA" id="ARBA00022485"/>
    </source>
</evidence>
<evidence type="ECO:0000256" key="2">
    <source>
        <dbReference type="ARBA" id="ARBA00022723"/>
    </source>
</evidence>
<reference evidence="6 7" key="1">
    <citation type="submission" date="2012-01" db="EMBL/GenBank/DDBJ databases">
        <title>Complete sequence of Desulfotomaculum gibsoniae DSM 7213.</title>
        <authorList>
            <consortium name="US DOE Joint Genome Institute"/>
            <person name="Lucas S."/>
            <person name="Han J."/>
            <person name="Lapidus A."/>
            <person name="Cheng J.-F."/>
            <person name="Goodwin L."/>
            <person name="Pitluck S."/>
            <person name="Peters L."/>
            <person name="Ovchinnikova G."/>
            <person name="Teshima H."/>
            <person name="Detter J.C."/>
            <person name="Han C."/>
            <person name="Tapia R."/>
            <person name="Land M."/>
            <person name="Hauser L."/>
            <person name="Kyrpides N."/>
            <person name="Ivanova N."/>
            <person name="Pagani I."/>
            <person name="Parshina S."/>
            <person name="Plugge C."/>
            <person name="Muyzer G."/>
            <person name="Kuever J."/>
            <person name="Ivanova A."/>
            <person name="Nazina T."/>
            <person name="Klenk H.-P."/>
            <person name="Brambilla E."/>
            <person name="Spring S."/>
            <person name="Stams A.F."/>
            <person name="Woyke T."/>
        </authorList>
    </citation>
    <scope>NUCLEOTIDE SEQUENCE [LARGE SCALE GENOMIC DNA]</scope>
    <source>
        <strain evidence="6 7">DSM 7213</strain>
    </source>
</reference>
<keyword evidence="5" id="KW-0411">Iron-sulfur</keyword>
<dbReference type="SUPFAM" id="SSF46548">
    <property type="entry name" value="alpha-helical ferredoxin"/>
    <property type="match status" value="1"/>
</dbReference>
<organism evidence="6 7">
    <name type="scientific">Desulfoscipio gibsoniae DSM 7213</name>
    <dbReference type="NCBI Taxonomy" id="767817"/>
    <lineage>
        <taxon>Bacteria</taxon>
        <taxon>Bacillati</taxon>
        <taxon>Bacillota</taxon>
        <taxon>Clostridia</taxon>
        <taxon>Eubacteriales</taxon>
        <taxon>Desulfallaceae</taxon>
        <taxon>Desulfoscipio</taxon>
    </lineage>
</organism>
<evidence type="ECO:0000256" key="3">
    <source>
        <dbReference type="ARBA" id="ARBA00023002"/>
    </source>
</evidence>
<dbReference type="STRING" id="767817.Desgi_2165"/>
<evidence type="ECO:0008006" key="8">
    <source>
        <dbReference type="Google" id="ProtNLM"/>
    </source>
</evidence>
<dbReference type="Pfam" id="PF13534">
    <property type="entry name" value="Fer4_17"/>
    <property type="match status" value="1"/>
</dbReference>